<feature type="signal peptide" evidence="5">
    <location>
        <begin position="1"/>
        <end position="18"/>
    </location>
</feature>
<feature type="domain" description="Peptidase S1" evidence="6">
    <location>
        <begin position="525"/>
        <end position="763"/>
    </location>
</feature>
<dbReference type="EMBL" id="JAHXZJ010001119">
    <property type="protein sequence ID" value="KAH0554177.1"/>
    <property type="molecule type" value="Genomic_DNA"/>
</dbReference>
<protein>
    <recommendedName>
        <fullName evidence="6">Peptidase S1 domain-containing protein</fullName>
    </recommendedName>
</protein>
<feature type="chain" id="PRO_5043675548" description="Peptidase S1 domain-containing protein" evidence="5">
    <location>
        <begin position="19"/>
        <end position="763"/>
    </location>
</feature>
<name>A0AAV7I6C5_COTGL</name>
<dbReference type="GO" id="GO:0006629">
    <property type="term" value="P:lipid metabolic process"/>
    <property type="evidence" value="ECO:0007669"/>
    <property type="project" value="InterPro"/>
</dbReference>
<keyword evidence="3" id="KW-0325">Glycoprotein</keyword>
<dbReference type="Gene3D" id="2.40.10.10">
    <property type="entry name" value="Trypsin-like serine proteases"/>
    <property type="match status" value="1"/>
</dbReference>
<dbReference type="InterPro" id="IPR000909">
    <property type="entry name" value="PLipase_C_PInositol-sp_X_dom"/>
</dbReference>
<keyword evidence="8" id="KW-1185">Reference proteome</keyword>
<evidence type="ECO:0000256" key="5">
    <source>
        <dbReference type="SAM" id="SignalP"/>
    </source>
</evidence>
<dbReference type="GO" id="GO:0008081">
    <property type="term" value="F:phosphoric diester hydrolase activity"/>
    <property type="evidence" value="ECO:0007669"/>
    <property type="project" value="InterPro"/>
</dbReference>
<keyword evidence="2" id="KW-1015">Disulfide bond</keyword>
<gene>
    <name evidence="7" type="ORF">KQX54_008206</name>
</gene>
<dbReference type="CDD" id="cd00190">
    <property type="entry name" value="Tryp_SPc"/>
    <property type="match status" value="1"/>
</dbReference>
<dbReference type="PANTHER" id="PTHR24260:SF145">
    <property type="entry name" value="FI17609P1-RELATED"/>
    <property type="match status" value="1"/>
</dbReference>
<dbReference type="InterPro" id="IPR043504">
    <property type="entry name" value="Peptidase_S1_PA_chymotrypsin"/>
</dbReference>
<dbReference type="PROSITE" id="PS50007">
    <property type="entry name" value="PIPLC_X_DOMAIN"/>
    <property type="match status" value="1"/>
</dbReference>
<comment type="similarity">
    <text evidence="4">Belongs to the peptidase S1 family. CLIP subfamily.</text>
</comment>
<dbReference type="GO" id="GO:0004252">
    <property type="term" value="F:serine-type endopeptidase activity"/>
    <property type="evidence" value="ECO:0007669"/>
    <property type="project" value="InterPro"/>
</dbReference>
<evidence type="ECO:0000256" key="1">
    <source>
        <dbReference type="ARBA" id="ARBA00022729"/>
    </source>
</evidence>
<dbReference type="AlphaFoldDB" id="A0AAV7I6C5"/>
<dbReference type="InterPro" id="IPR009003">
    <property type="entry name" value="Peptidase_S1_PA"/>
</dbReference>
<dbReference type="InterPro" id="IPR051333">
    <property type="entry name" value="CLIP_Serine_Protease"/>
</dbReference>
<comment type="caution">
    <text evidence="7">The sequence shown here is derived from an EMBL/GenBank/DDBJ whole genome shotgun (WGS) entry which is preliminary data.</text>
</comment>
<reference evidence="7 8" key="1">
    <citation type="journal article" date="2021" name="J. Hered.">
        <title>A chromosome-level genome assembly of the parasitoid wasp, Cotesia glomerata (Hymenoptera: Braconidae).</title>
        <authorList>
            <person name="Pinto B.J."/>
            <person name="Weis J.J."/>
            <person name="Gamble T."/>
            <person name="Ode P.J."/>
            <person name="Paul R."/>
            <person name="Zaspel J.M."/>
        </authorList>
    </citation>
    <scope>NUCLEOTIDE SEQUENCE [LARGE SCALE GENOMIC DNA]</scope>
    <source>
        <strain evidence="7">CgM1</strain>
    </source>
</reference>
<dbReference type="InterPro" id="IPR001314">
    <property type="entry name" value="Peptidase_S1A"/>
</dbReference>
<organism evidence="7 8">
    <name type="scientific">Cotesia glomerata</name>
    <name type="common">Lepidopteran parasitic wasp</name>
    <name type="synonym">Apanteles glomeratus</name>
    <dbReference type="NCBI Taxonomy" id="32391"/>
    <lineage>
        <taxon>Eukaryota</taxon>
        <taxon>Metazoa</taxon>
        <taxon>Ecdysozoa</taxon>
        <taxon>Arthropoda</taxon>
        <taxon>Hexapoda</taxon>
        <taxon>Insecta</taxon>
        <taxon>Pterygota</taxon>
        <taxon>Neoptera</taxon>
        <taxon>Endopterygota</taxon>
        <taxon>Hymenoptera</taxon>
        <taxon>Apocrita</taxon>
        <taxon>Ichneumonoidea</taxon>
        <taxon>Braconidae</taxon>
        <taxon>Microgastrinae</taxon>
        <taxon>Cotesia</taxon>
    </lineage>
</organism>
<dbReference type="PRINTS" id="PR00722">
    <property type="entry name" value="CHYMOTRYPSIN"/>
</dbReference>
<dbReference type="Pfam" id="PF00089">
    <property type="entry name" value="Trypsin"/>
    <property type="match status" value="1"/>
</dbReference>
<dbReference type="SMART" id="SM00020">
    <property type="entry name" value="Tryp_SPc"/>
    <property type="match status" value="1"/>
</dbReference>
<evidence type="ECO:0000259" key="6">
    <source>
        <dbReference type="PROSITE" id="PS50240"/>
    </source>
</evidence>
<evidence type="ECO:0000256" key="2">
    <source>
        <dbReference type="ARBA" id="ARBA00023157"/>
    </source>
</evidence>
<dbReference type="SMART" id="SM00148">
    <property type="entry name" value="PLCXc"/>
    <property type="match status" value="1"/>
</dbReference>
<accession>A0AAV7I6C5</accession>
<sequence>MLCVNVLFFIFLIRFSKGELEDICHENNEIESSDLSILISPLMSSEMIREISIYWKNSHLKNGDVFKLYKGDPNTTEAQVIYTFKPDAIHGYKKTGMSSDFIFTSQLSFRDECLKYYVSWVRNDIIKKTSCLSTHPNWMAKRRKTLGHLKMREVFIPGTHDSAAYNKFQNFRTELIIDKYTITQDEDVLAQLIYGARYLDIRVGRYPNSDEIFWGNHGPIRIVPLRDVIRDVKLFLDNTNEIVIFDIQEFPVGFKSLAAHYQLTDYLLEQFDGYYLDRPVNVWGTSLEDIWSTGKRLIISYDYSNIVASRSSVWPQVEQQWGNVRTVNALYRHLNKIETQAADESYHFNRLSQPRAAMAQLTPTTLDVIFNRLGGLRKMAENVDINITEWYSDEWQHTANIVAVDFIKATGIVETAIKWNDKRASVINCDQRNFYPQNYQYSNTLACPDNKICIPLDYCSEMVNLLREATFPVHRFRQAVCGYVGKTAKVCCNSPRDTSNTIQNYNNDPNYSSASKSSRNCGQSFVRSNTPTLGSFPFLARVGFINLNDGSIKYSCTGTILNERTVLTTATCALASSDEYKLHSVLIGEFDTSSNPDCNQLFCAYCTQSYEVSYVLKHPNFDAKTFEHNIALLRLNSSVPFTLTAQPICYSDHQYIPIGCTALLVGWGKVSHYKESTQQQVLPIKILPTQDCNEFSSQGLSVELCGIGFQDACSGFSGSPLLIGDASGYSVIGMLSYGSQCNQQLPSVFINVQNYAMWITENS</sequence>
<dbReference type="SUPFAM" id="SSF50494">
    <property type="entry name" value="Trypsin-like serine proteases"/>
    <property type="match status" value="1"/>
</dbReference>
<dbReference type="Proteomes" id="UP000826195">
    <property type="component" value="Unassembled WGS sequence"/>
</dbReference>
<dbReference type="InterPro" id="IPR017946">
    <property type="entry name" value="PLC-like_Pdiesterase_TIM-brl"/>
</dbReference>
<dbReference type="GO" id="GO:0006508">
    <property type="term" value="P:proteolysis"/>
    <property type="evidence" value="ECO:0007669"/>
    <property type="project" value="InterPro"/>
</dbReference>
<dbReference type="PANTHER" id="PTHR24260">
    <property type="match status" value="1"/>
</dbReference>
<dbReference type="InterPro" id="IPR001254">
    <property type="entry name" value="Trypsin_dom"/>
</dbReference>
<keyword evidence="1 5" id="KW-0732">Signal</keyword>
<evidence type="ECO:0000256" key="4">
    <source>
        <dbReference type="ARBA" id="ARBA00024195"/>
    </source>
</evidence>
<evidence type="ECO:0000313" key="8">
    <source>
        <dbReference type="Proteomes" id="UP000826195"/>
    </source>
</evidence>
<proteinExistence type="inferred from homology"/>
<dbReference type="Gene3D" id="3.20.20.190">
    <property type="entry name" value="Phosphatidylinositol (PI) phosphodiesterase"/>
    <property type="match status" value="1"/>
</dbReference>
<dbReference type="PROSITE" id="PS50240">
    <property type="entry name" value="TRYPSIN_DOM"/>
    <property type="match status" value="1"/>
</dbReference>
<evidence type="ECO:0000313" key="7">
    <source>
        <dbReference type="EMBL" id="KAH0554177.1"/>
    </source>
</evidence>
<dbReference type="FunFam" id="2.40.10.10:FF:000028">
    <property type="entry name" value="Serine protease easter"/>
    <property type="match status" value="1"/>
</dbReference>
<evidence type="ECO:0000256" key="3">
    <source>
        <dbReference type="ARBA" id="ARBA00023180"/>
    </source>
</evidence>
<dbReference type="SUPFAM" id="SSF51695">
    <property type="entry name" value="PLC-like phosphodiesterases"/>
    <property type="match status" value="1"/>
</dbReference>